<sequence length="49" mass="5011">MGKITNFFCVVGITAACVLVDGGPIVERNSTGVLAGEGYSCEECGAGWQ</sequence>
<comment type="caution">
    <text evidence="1">The sequence shown here is derived from an EMBL/GenBank/DDBJ whole genome shotgun (WGS) entry which is preliminary data.</text>
</comment>
<gene>
    <name evidence="1" type="ORF">VSQ78_01555</name>
</gene>
<dbReference type="EMBL" id="JAYMRS010000001">
    <property type="protein sequence ID" value="MFB8766369.1"/>
    <property type="molecule type" value="Genomic_DNA"/>
</dbReference>
<dbReference type="RefSeq" id="WP_014911133.1">
    <property type="nucleotide sequence ID" value="NZ_BAZE01000014.1"/>
</dbReference>
<protein>
    <recommendedName>
        <fullName evidence="3">Lipoprotein</fullName>
    </recommendedName>
</protein>
<evidence type="ECO:0000313" key="1">
    <source>
        <dbReference type="EMBL" id="MFB8766369.1"/>
    </source>
</evidence>
<dbReference type="PROSITE" id="PS51257">
    <property type="entry name" value="PROKAR_LIPOPROTEIN"/>
    <property type="match status" value="1"/>
</dbReference>
<dbReference type="GeneID" id="91394591"/>
<evidence type="ECO:0000313" key="2">
    <source>
        <dbReference type="Proteomes" id="UP001585053"/>
    </source>
</evidence>
<keyword evidence="2" id="KW-1185">Reference proteome</keyword>
<name>A0ABV5DP50_9ACTN</name>
<accession>A0ABV5DP50</accession>
<organism evidence="1 2">
    <name type="scientific">Nocardiopsis alba</name>
    <dbReference type="NCBI Taxonomy" id="53437"/>
    <lineage>
        <taxon>Bacteria</taxon>
        <taxon>Bacillati</taxon>
        <taxon>Actinomycetota</taxon>
        <taxon>Actinomycetes</taxon>
        <taxon>Streptosporangiales</taxon>
        <taxon>Nocardiopsidaceae</taxon>
        <taxon>Nocardiopsis</taxon>
    </lineage>
</organism>
<dbReference type="Proteomes" id="UP001585053">
    <property type="component" value="Unassembled WGS sequence"/>
</dbReference>
<evidence type="ECO:0008006" key="3">
    <source>
        <dbReference type="Google" id="ProtNLM"/>
    </source>
</evidence>
<proteinExistence type="predicted"/>
<reference evidence="1 2" key="1">
    <citation type="submission" date="2024-01" db="EMBL/GenBank/DDBJ databases">
        <title>Genome mining of biosynthetic gene clusters to explore secondary metabolites of Streptomyces sp.</title>
        <authorList>
            <person name="Baig A."/>
            <person name="Ajitkumar Shintre N."/>
            <person name="Kumar H."/>
            <person name="Anbarasu A."/>
            <person name="Ramaiah S."/>
        </authorList>
    </citation>
    <scope>NUCLEOTIDE SEQUENCE [LARGE SCALE GENOMIC DNA]</scope>
    <source>
        <strain evidence="1 2">A01</strain>
    </source>
</reference>